<dbReference type="AlphaFoldDB" id="A0A377PUB4"/>
<name>A0A377PUB4_9HELI</name>
<organism evidence="1 2">
    <name type="scientific">Helicobacter muridarum</name>
    <dbReference type="NCBI Taxonomy" id="216"/>
    <lineage>
        <taxon>Bacteria</taxon>
        <taxon>Pseudomonadati</taxon>
        <taxon>Campylobacterota</taxon>
        <taxon>Epsilonproteobacteria</taxon>
        <taxon>Campylobacterales</taxon>
        <taxon>Helicobacteraceae</taxon>
        <taxon>Helicobacter</taxon>
    </lineage>
</organism>
<dbReference type="RefSeq" id="WP_104692134.1">
    <property type="nucleotide sequence ID" value="NZ_FZML01000005.1"/>
</dbReference>
<evidence type="ECO:0000313" key="2">
    <source>
        <dbReference type="Proteomes" id="UP000255139"/>
    </source>
</evidence>
<evidence type="ECO:0000313" key="1">
    <source>
        <dbReference type="EMBL" id="STQ85994.1"/>
    </source>
</evidence>
<sequence>MRLAHKILLHIAKILTFFIPIRSIRRKVRGNIIDFLAFFPLLFVRGSNLHKRLLAIIALSNSYQYKRGEYRFPNYGEDVFHIQNVNENMGGGGRSF</sequence>
<protein>
    <submittedName>
        <fullName evidence="1">Uncharacterized protein</fullName>
    </submittedName>
</protein>
<gene>
    <name evidence="1" type="ORF">NCTC12714_00784</name>
</gene>
<dbReference type="Proteomes" id="UP000255139">
    <property type="component" value="Unassembled WGS sequence"/>
</dbReference>
<accession>A0A377PUB4</accession>
<reference evidence="1 2" key="1">
    <citation type="submission" date="2018-06" db="EMBL/GenBank/DDBJ databases">
        <authorList>
            <consortium name="Pathogen Informatics"/>
            <person name="Doyle S."/>
        </authorList>
    </citation>
    <scope>NUCLEOTIDE SEQUENCE [LARGE SCALE GENOMIC DNA]</scope>
    <source>
        <strain evidence="1 2">NCTC12714</strain>
    </source>
</reference>
<proteinExistence type="predicted"/>
<keyword evidence="2" id="KW-1185">Reference proteome</keyword>
<dbReference type="EMBL" id="UGJE01000002">
    <property type="protein sequence ID" value="STQ85994.1"/>
    <property type="molecule type" value="Genomic_DNA"/>
</dbReference>